<dbReference type="AlphaFoldDB" id="A0A329VDD3"/>
<dbReference type="Proteomes" id="UP000250870">
    <property type="component" value="Unassembled WGS sequence"/>
</dbReference>
<gene>
    <name evidence="3" type="ORF">CKY01_13785</name>
</gene>
<sequence>MKLAIIGCGNIVLKEHIPTINTLGIEIVGLCDILEENIIEARKLINYKIPSYSCYQEMLEEVPTDSVLVALPHYMYEDVIKYCSRKKLKIIKEKPFAISINQAKKLKQLAYTNNVELFTVCQKRYTKSYRQLKSVMDENNGKLKQIKIRYTIPSKDPNSNWRGKYSNAGGGVWLDMGYHIVDLLCYLFDCHEINVNYSKLINTSNGKYNVDDTAFVEFQYGNVIIFVYISCVAYEKYEDITLIGDDFIVYANRNQLKIKNKKQEIISEKYFHPDDESPFVDMYQDFLFSKEKDSFSNNLKNSIVITNLLENAFIESGYKII</sequence>
<dbReference type="InterPro" id="IPR052515">
    <property type="entry name" value="Gfo/Idh/MocA_Oxidoreductase"/>
</dbReference>
<comment type="caution">
    <text evidence="3">The sequence shown here is derived from an EMBL/GenBank/DDBJ whole genome shotgun (WGS) entry which is preliminary data.</text>
</comment>
<dbReference type="GO" id="GO:0000166">
    <property type="term" value="F:nucleotide binding"/>
    <property type="evidence" value="ECO:0007669"/>
    <property type="project" value="InterPro"/>
</dbReference>
<accession>A0A329VDD3</accession>
<evidence type="ECO:0000313" key="4">
    <source>
        <dbReference type="Proteomes" id="UP000250870"/>
    </source>
</evidence>
<dbReference type="InterPro" id="IPR036291">
    <property type="entry name" value="NAD(P)-bd_dom_sf"/>
</dbReference>
<dbReference type="Gene3D" id="3.40.50.720">
    <property type="entry name" value="NAD(P)-binding Rossmann-like Domain"/>
    <property type="match status" value="1"/>
</dbReference>
<dbReference type="Pfam" id="PF01408">
    <property type="entry name" value="GFO_IDH_MocA"/>
    <property type="match status" value="1"/>
</dbReference>
<dbReference type="Pfam" id="PF22725">
    <property type="entry name" value="GFO_IDH_MocA_C3"/>
    <property type="match status" value="1"/>
</dbReference>
<protein>
    <recommendedName>
        <fullName evidence="5">Gfo/Idh/MocA family oxidoreductase</fullName>
    </recommendedName>
</protein>
<dbReference type="InterPro" id="IPR000683">
    <property type="entry name" value="Gfo/Idh/MocA-like_OxRdtase_N"/>
</dbReference>
<evidence type="ECO:0000259" key="1">
    <source>
        <dbReference type="Pfam" id="PF01408"/>
    </source>
</evidence>
<evidence type="ECO:0000313" key="3">
    <source>
        <dbReference type="EMBL" id="RAW90256.1"/>
    </source>
</evidence>
<dbReference type="EMBL" id="NSCI01000018">
    <property type="protein sequence ID" value="RAW90256.1"/>
    <property type="molecule type" value="Genomic_DNA"/>
</dbReference>
<dbReference type="Gene3D" id="3.30.360.10">
    <property type="entry name" value="Dihydrodipicolinate Reductase, domain 2"/>
    <property type="match status" value="1"/>
</dbReference>
<feature type="domain" description="GFO/IDH/MocA-like oxidoreductase" evidence="2">
    <location>
        <begin position="129"/>
        <end position="245"/>
    </location>
</feature>
<dbReference type="SUPFAM" id="SSF51735">
    <property type="entry name" value="NAD(P)-binding Rossmann-fold domains"/>
    <property type="match status" value="1"/>
</dbReference>
<dbReference type="PANTHER" id="PTHR43249">
    <property type="entry name" value="UDP-N-ACETYL-2-AMINO-2-DEOXY-D-GLUCURONATE OXIDASE"/>
    <property type="match status" value="1"/>
</dbReference>
<reference evidence="3 4" key="1">
    <citation type="journal article" date="2018" name="Int. J. Syst. Evol. Microbiol.">
        <title>Whole-genome-based revisit of Photorhabdus phylogeny: proposal for the elevation of most Photorhabdus subspecies to the species level and description of one novel species Photorhabdus bodei sp. nov., and one novel subspecies Photorhabdus laumondii subsp. clarkei subsp. nov.</title>
        <authorList>
            <person name="Machado R.A.R."/>
            <person name="Wuthrich D."/>
            <person name="Kuhnert P."/>
            <person name="Arce C.C.M."/>
            <person name="Thonen L."/>
            <person name="Ruiz C."/>
            <person name="Zhang X."/>
            <person name="Robert C.A.M."/>
            <person name="Karimi J."/>
            <person name="Kamali S."/>
            <person name="Ma J."/>
            <person name="Bruggmann R."/>
            <person name="Erb M."/>
        </authorList>
    </citation>
    <scope>NUCLEOTIDE SEQUENCE [LARGE SCALE GENOMIC DNA]</scope>
    <source>
        <strain evidence="3 4">BOJ-47</strain>
    </source>
</reference>
<dbReference type="RefSeq" id="WP_113026108.1">
    <property type="nucleotide sequence ID" value="NZ_CAWNWQ010000018.1"/>
</dbReference>
<organism evidence="3 4">
    <name type="scientific">Photorhabdus laumondii subsp. clarkei</name>
    <dbReference type="NCBI Taxonomy" id="2029685"/>
    <lineage>
        <taxon>Bacteria</taxon>
        <taxon>Pseudomonadati</taxon>
        <taxon>Pseudomonadota</taxon>
        <taxon>Gammaproteobacteria</taxon>
        <taxon>Enterobacterales</taxon>
        <taxon>Morganellaceae</taxon>
        <taxon>Photorhabdus</taxon>
    </lineage>
</organism>
<dbReference type="SUPFAM" id="SSF55347">
    <property type="entry name" value="Glyceraldehyde-3-phosphate dehydrogenase-like, C-terminal domain"/>
    <property type="match status" value="1"/>
</dbReference>
<feature type="domain" description="Gfo/Idh/MocA-like oxidoreductase N-terminal" evidence="1">
    <location>
        <begin position="2"/>
        <end position="117"/>
    </location>
</feature>
<evidence type="ECO:0008006" key="5">
    <source>
        <dbReference type="Google" id="ProtNLM"/>
    </source>
</evidence>
<proteinExistence type="predicted"/>
<evidence type="ECO:0000259" key="2">
    <source>
        <dbReference type="Pfam" id="PF22725"/>
    </source>
</evidence>
<name>A0A329VDD3_9GAMM</name>
<dbReference type="InterPro" id="IPR055170">
    <property type="entry name" value="GFO_IDH_MocA-like_dom"/>
</dbReference>
<dbReference type="PANTHER" id="PTHR43249:SF1">
    <property type="entry name" value="D-GLUCOSIDE 3-DEHYDROGENASE"/>
    <property type="match status" value="1"/>
</dbReference>